<dbReference type="Proteomes" id="UP000886595">
    <property type="component" value="Unassembled WGS sequence"/>
</dbReference>
<name>A0A8X7W8P5_BRACI</name>
<gene>
    <name evidence="1" type="ORF">Bca52824_007849</name>
</gene>
<evidence type="ECO:0000313" key="2">
    <source>
        <dbReference type="Proteomes" id="UP000886595"/>
    </source>
</evidence>
<dbReference type="EMBL" id="JAAMPC010000002">
    <property type="protein sequence ID" value="KAG2325121.1"/>
    <property type="molecule type" value="Genomic_DNA"/>
</dbReference>
<dbReference type="AlphaFoldDB" id="A0A8X7W8P5"/>
<reference evidence="1 2" key="1">
    <citation type="submission" date="2020-02" db="EMBL/GenBank/DDBJ databases">
        <authorList>
            <person name="Ma Q."/>
            <person name="Huang Y."/>
            <person name="Song X."/>
            <person name="Pei D."/>
        </authorList>
    </citation>
    <scope>NUCLEOTIDE SEQUENCE [LARGE SCALE GENOMIC DNA]</scope>
    <source>
        <strain evidence="1">Sxm20200214</strain>
        <tissue evidence="1">Leaf</tissue>
    </source>
</reference>
<proteinExistence type="predicted"/>
<evidence type="ECO:0000313" key="1">
    <source>
        <dbReference type="EMBL" id="KAG2325121.1"/>
    </source>
</evidence>
<comment type="caution">
    <text evidence="1">The sequence shown here is derived from an EMBL/GenBank/DDBJ whole genome shotgun (WGS) entry which is preliminary data.</text>
</comment>
<organism evidence="1 2">
    <name type="scientific">Brassica carinata</name>
    <name type="common">Ethiopian mustard</name>
    <name type="synonym">Abyssinian cabbage</name>
    <dbReference type="NCBI Taxonomy" id="52824"/>
    <lineage>
        <taxon>Eukaryota</taxon>
        <taxon>Viridiplantae</taxon>
        <taxon>Streptophyta</taxon>
        <taxon>Embryophyta</taxon>
        <taxon>Tracheophyta</taxon>
        <taxon>Spermatophyta</taxon>
        <taxon>Magnoliopsida</taxon>
        <taxon>eudicotyledons</taxon>
        <taxon>Gunneridae</taxon>
        <taxon>Pentapetalae</taxon>
        <taxon>rosids</taxon>
        <taxon>malvids</taxon>
        <taxon>Brassicales</taxon>
        <taxon>Brassicaceae</taxon>
        <taxon>Brassiceae</taxon>
        <taxon>Brassica</taxon>
    </lineage>
</organism>
<protein>
    <submittedName>
        <fullName evidence="1">Uncharacterized protein</fullName>
    </submittedName>
</protein>
<sequence>MNRVPIVACPKTPCAIICSLIQATQRDPVAVFEASNLRRPRPPADLGVHTDSHETFAPLAESGPPLQRKALHNFSIASMQPFGEENRCPKLNMPYNTD</sequence>
<accession>A0A8X7W8P5</accession>
<keyword evidence="2" id="KW-1185">Reference proteome</keyword>